<protein>
    <submittedName>
        <fullName evidence="1">Uncharacterized protein</fullName>
    </submittedName>
</protein>
<gene>
    <name evidence="1" type="ORF">MRB53_022935</name>
</gene>
<organism evidence="1 2">
    <name type="scientific">Persea americana</name>
    <name type="common">Avocado</name>
    <dbReference type="NCBI Taxonomy" id="3435"/>
    <lineage>
        <taxon>Eukaryota</taxon>
        <taxon>Viridiplantae</taxon>
        <taxon>Streptophyta</taxon>
        <taxon>Embryophyta</taxon>
        <taxon>Tracheophyta</taxon>
        <taxon>Spermatophyta</taxon>
        <taxon>Magnoliopsida</taxon>
        <taxon>Magnoliidae</taxon>
        <taxon>Laurales</taxon>
        <taxon>Lauraceae</taxon>
        <taxon>Persea</taxon>
    </lineage>
</organism>
<keyword evidence="2" id="KW-1185">Reference proteome</keyword>
<accession>A0ACC2L924</accession>
<reference evidence="1 2" key="1">
    <citation type="journal article" date="2022" name="Hortic Res">
        <title>A haplotype resolved chromosomal level avocado genome allows analysis of novel avocado genes.</title>
        <authorList>
            <person name="Nath O."/>
            <person name="Fletcher S.J."/>
            <person name="Hayward A."/>
            <person name="Shaw L.M."/>
            <person name="Masouleh A.K."/>
            <person name="Furtado A."/>
            <person name="Henry R.J."/>
            <person name="Mitter N."/>
        </authorList>
    </citation>
    <scope>NUCLEOTIDE SEQUENCE [LARGE SCALE GENOMIC DNA]</scope>
    <source>
        <strain evidence="2">cv. Hass</strain>
    </source>
</reference>
<comment type="caution">
    <text evidence="1">The sequence shown here is derived from an EMBL/GenBank/DDBJ whole genome shotgun (WGS) entry which is preliminary data.</text>
</comment>
<proteinExistence type="predicted"/>
<evidence type="ECO:0000313" key="1">
    <source>
        <dbReference type="EMBL" id="KAJ8629612.1"/>
    </source>
</evidence>
<dbReference type="Proteomes" id="UP001234297">
    <property type="component" value="Chromosome 7"/>
</dbReference>
<evidence type="ECO:0000313" key="2">
    <source>
        <dbReference type="Proteomes" id="UP001234297"/>
    </source>
</evidence>
<name>A0ACC2L924_PERAE</name>
<dbReference type="EMBL" id="CM056815">
    <property type="protein sequence ID" value="KAJ8629612.1"/>
    <property type="molecule type" value="Genomic_DNA"/>
</dbReference>
<sequence>MLGRPLLSLSAAALHDARCPSPSLTVALSPSLPCPVSLRGLRKNQTFLSHNYTYCLFTPCQSQNPPKTLESISSSSTASSVMAMVFGVLRRSALIACWLALTEWVMICPDAPSSIMVDGELASNTIASSLGHKWASLARPFSSKPAGNGIIGIDLGTTNSSVAVMEGKNEVLSLFRSLLLTAGIFSDYNIREYAKRRTINGFRQNRRLSDPSSIASAFYDGKSQLKVAKKQAIVYSLYAPKSKSVMEIKSK</sequence>